<dbReference type="InterPro" id="IPR002156">
    <property type="entry name" value="RNaseH_domain"/>
</dbReference>
<dbReference type="EMBL" id="UZAU01000269">
    <property type="status" value="NOT_ANNOTATED_CDS"/>
    <property type="molecule type" value="Genomic_DNA"/>
</dbReference>
<evidence type="ECO:0008006" key="5">
    <source>
        <dbReference type="Google" id="ProtNLM"/>
    </source>
</evidence>
<dbReference type="InterPro" id="IPR036397">
    <property type="entry name" value="RNaseH_sf"/>
</dbReference>
<proteinExistence type="predicted"/>
<dbReference type="Gene3D" id="3.30.420.10">
    <property type="entry name" value="Ribonuclease H-like superfamily/Ribonuclease H"/>
    <property type="match status" value="1"/>
</dbReference>
<evidence type="ECO:0000313" key="3">
    <source>
        <dbReference type="EnsemblPlants" id="cds.evm.model.03.852"/>
    </source>
</evidence>
<reference evidence="3" key="2">
    <citation type="submission" date="2021-03" db="UniProtKB">
        <authorList>
            <consortium name="EnsemblPlants"/>
        </authorList>
    </citation>
    <scope>IDENTIFICATION</scope>
</reference>
<evidence type="ECO:0000259" key="2">
    <source>
        <dbReference type="Pfam" id="PF13966"/>
    </source>
</evidence>
<sequence length="414" mass="47283">MKLLSYAGRLTLIKSVVASIPVYNMSTNKLPVGVCRELDALVRKYWLMGGVTKDRFMAFKAWDKLCQPKSSGGLGIRRFEDMNRALLSKLAWLLRRRVMGPISGIACWKSEMSFSKVLCLWKKRFTVAFVADVSLGHSWNEEIVLQTFGEELGNKVLDIPRLPYPYEDRVVWKVNANGKYSVKSAYCLDQKNRLEPQKEVWKWIWRSNVHSRMAINLWRFMSEAIPVKYRLPFLSNKDCELCGEEFWKASSIHEEGRLARGDGSRMVASEFSKVLMVDASWSNGRMGAAAIMVNGADRSWMYKLSCDVSESALDAELKAIHMALLWAGSNRWHDVVICSYSYIVVPALDKRIYIPDWRLCSRSLAVLLLIKNFNSCAFIYINRSLNSRADGLAKMVRISNHLASLYQVPIAFSV</sequence>
<dbReference type="SUPFAM" id="SSF53098">
    <property type="entry name" value="Ribonuclease H-like"/>
    <property type="match status" value="1"/>
</dbReference>
<dbReference type="Gramene" id="evm.model.03.852">
    <property type="protein sequence ID" value="cds.evm.model.03.852"/>
    <property type="gene ID" value="evm.TU.03.852"/>
</dbReference>
<protein>
    <recommendedName>
        <fullName evidence="5">RNase H type-1 domain-containing protein</fullName>
    </recommendedName>
</protein>
<dbReference type="Proteomes" id="UP000596661">
    <property type="component" value="Chromosome 3"/>
</dbReference>
<name>A0A803PAP4_CANSA</name>
<dbReference type="InterPro" id="IPR012337">
    <property type="entry name" value="RNaseH-like_sf"/>
</dbReference>
<dbReference type="AlphaFoldDB" id="A0A803PAP4"/>
<keyword evidence="4" id="KW-1185">Reference proteome</keyword>
<evidence type="ECO:0000313" key="4">
    <source>
        <dbReference type="Proteomes" id="UP000596661"/>
    </source>
</evidence>
<dbReference type="GO" id="GO:0003676">
    <property type="term" value="F:nucleic acid binding"/>
    <property type="evidence" value="ECO:0007669"/>
    <property type="project" value="InterPro"/>
</dbReference>
<dbReference type="EnsemblPlants" id="evm.model.03.852">
    <property type="protein sequence ID" value="cds.evm.model.03.852"/>
    <property type="gene ID" value="evm.TU.03.852"/>
</dbReference>
<dbReference type="PANTHER" id="PTHR33116">
    <property type="entry name" value="REVERSE TRANSCRIPTASE ZINC-BINDING DOMAIN-CONTAINING PROTEIN-RELATED-RELATED"/>
    <property type="match status" value="1"/>
</dbReference>
<feature type="domain" description="RNase H type-1" evidence="1">
    <location>
        <begin position="278"/>
        <end position="395"/>
    </location>
</feature>
<dbReference type="Pfam" id="PF13966">
    <property type="entry name" value="zf-RVT"/>
    <property type="match status" value="1"/>
</dbReference>
<dbReference type="PANTHER" id="PTHR33116:SF78">
    <property type="entry name" value="OS12G0587133 PROTEIN"/>
    <property type="match status" value="1"/>
</dbReference>
<reference evidence="3" key="1">
    <citation type="submission" date="2018-11" db="EMBL/GenBank/DDBJ databases">
        <authorList>
            <person name="Grassa J C."/>
        </authorList>
    </citation>
    <scope>NUCLEOTIDE SEQUENCE [LARGE SCALE GENOMIC DNA]</scope>
</reference>
<accession>A0A803PAP4</accession>
<organism evidence="3 4">
    <name type="scientific">Cannabis sativa</name>
    <name type="common">Hemp</name>
    <name type="synonym">Marijuana</name>
    <dbReference type="NCBI Taxonomy" id="3483"/>
    <lineage>
        <taxon>Eukaryota</taxon>
        <taxon>Viridiplantae</taxon>
        <taxon>Streptophyta</taxon>
        <taxon>Embryophyta</taxon>
        <taxon>Tracheophyta</taxon>
        <taxon>Spermatophyta</taxon>
        <taxon>Magnoliopsida</taxon>
        <taxon>eudicotyledons</taxon>
        <taxon>Gunneridae</taxon>
        <taxon>Pentapetalae</taxon>
        <taxon>rosids</taxon>
        <taxon>fabids</taxon>
        <taxon>Rosales</taxon>
        <taxon>Cannabaceae</taxon>
        <taxon>Cannabis</taxon>
    </lineage>
</organism>
<dbReference type="GO" id="GO:0004523">
    <property type="term" value="F:RNA-DNA hybrid ribonuclease activity"/>
    <property type="evidence" value="ECO:0007669"/>
    <property type="project" value="InterPro"/>
</dbReference>
<feature type="domain" description="Reverse transcriptase zinc-binding" evidence="2">
    <location>
        <begin position="180"/>
        <end position="245"/>
    </location>
</feature>
<evidence type="ECO:0000259" key="1">
    <source>
        <dbReference type="Pfam" id="PF13456"/>
    </source>
</evidence>
<dbReference type="InterPro" id="IPR026960">
    <property type="entry name" value="RVT-Znf"/>
</dbReference>
<dbReference type="Pfam" id="PF13456">
    <property type="entry name" value="RVT_3"/>
    <property type="match status" value="1"/>
</dbReference>
<dbReference type="CDD" id="cd06222">
    <property type="entry name" value="RNase_H_like"/>
    <property type="match status" value="1"/>
</dbReference>
<dbReference type="InterPro" id="IPR044730">
    <property type="entry name" value="RNase_H-like_dom_plant"/>
</dbReference>